<evidence type="ECO:0000313" key="10">
    <source>
        <dbReference type="Proteomes" id="UP000221653"/>
    </source>
</evidence>
<keyword evidence="5" id="KW-0521">NADP</keyword>
<accession>A0A2A9DJT8</accession>
<dbReference type="InterPro" id="IPR024072">
    <property type="entry name" value="DHFR-like_dom_sf"/>
</dbReference>
<dbReference type="UniPathway" id="UPA00077">
    <property type="reaction ID" value="UER00158"/>
</dbReference>
<evidence type="ECO:0000256" key="6">
    <source>
        <dbReference type="ARBA" id="ARBA00023002"/>
    </source>
</evidence>
<dbReference type="RefSeq" id="WP_048380290.1">
    <property type="nucleotide sequence ID" value="NZ_LDYE01000007.1"/>
</dbReference>
<evidence type="ECO:0000256" key="4">
    <source>
        <dbReference type="ARBA" id="ARBA00022563"/>
    </source>
</evidence>
<proteinExistence type="inferred from homology"/>
<dbReference type="GO" id="GO:0004146">
    <property type="term" value="F:dihydrofolate reductase activity"/>
    <property type="evidence" value="ECO:0007669"/>
    <property type="project" value="UniProtKB-EC"/>
</dbReference>
<name>A0A2A9DJT8_9CORY</name>
<evidence type="ECO:0000256" key="1">
    <source>
        <dbReference type="ARBA" id="ARBA00004903"/>
    </source>
</evidence>
<organism evidence="9 10">
    <name type="scientific">Corynebacterium renale</name>
    <dbReference type="NCBI Taxonomy" id="1724"/>
    <lineage>
        <taxon>Bacteria</taxon>
        <taxon>Bacillati</taxon>
        <taxon>Actinomycetota</taxon>
        <taxon>Actinomycetes</taxon>
        <taxon>Mycobacteriales</taxon>
        <taxon>Corynebacteriaceae</taxon>
        <taxon>Corynebacterium</taxon>
    </lineage>
</organism>
<dbReference type="GO" id="GO:0006730">
    <property type="term" value="P:one-carbon metabolic process"/>
    <property type="evidence" value="ECO:0007669"/>
    <property type="project" value="UniProtKB-KW"/>
</dbReference>
<dbReference type="InterPro" id="IPR012259">
    <property type="entry name" value="DHFR"/>
</dbReference>
<dbReference type="GO" id="GO:0046654">
    <property type="term" value="P:tetrahydrofolate biosynthetic process"/>
    <property type="evidence" value="ECO:0007669"/>
    <property type="project" value="UniProtKB-UniPathway"/>
</dbReference>
<comment type="similarity">
    <text evidence="2 7">Belongs to the dihydrofolate reductase family.</text>
</comment>
<reference evidence="9 10" key="1">
    <citation type="submission" date="2017-10" db="EMBL/GenBank/DDBJ databases">
        <title>Sequencing the genomes of 1000 actinobacteria strains.</title>
        <authorList>
            <person name="Klenk H.-P."/>
        </authorList>
    </citation>
    <scope>NUCLEOTIDE SEQUENCE [LARGE SCALE GENOMIC DNA]</scope>
    <source>
        <strain evidence="9 10">DSM 20688</strain>
    </source>
</reference>
<dbReference type="CDD" id="cd00209">
    <property type="entry name" value="DHFR"/>
    <property type="match status" value="1"/>
</dbReference>
<sequence>MKGAIWAQSLDGVIGDGEDMPWYLPEDLAHFKETTLDSPVLMGRRTWESLPKRPLPRRENIVVSSREPGEWSAGATVVPAVPTTFAGWVMGGAQLYEAMVAQMDTLVVTLIDAHLEPALRERAVRAPDIPATFYETSDSGWLESERGRLKVGVSPVPLRYRFLTYSRRVIA</sequence>
<dbReference type="Gene3D" id="3.40.430.10">
    <property type="entry name" value="Dihydrofolate Reductase, subunit A"/>
    <property type="match status" value="1"/>
</dbReference>
<dbReference type="EC" id="1.5.1.3" evidence="3"/>
<dbReference type="SUPFAM" id="SSF53597">
    <property type="entry name" value="Dihydrofolate reductase-like"/>
    <property type="match status" value="1"/>
</dbReference>
<dbReference type="PANTHER" id="PTHR48069">
    <property type="entry name" value="DIHYDROFOLATE REDUCTASE"/>
    <property type="match status" value="1"/>
</dbReference>
<keyword evidence="10" id="KW-1185">Reference proteome</keyword>
<dbReference type="PROSITE" id="PS00075">
    <property type="entry name" value="DHFR_1"/>
    <property type="match status" value="1"/>
</dbReference>
<dbReference type="InterPro" id="IPR001796">
    <property type="entry name" value="DHFR_dom"/>
</dbReference>
<keyword evidence="6" id="KW-0560">Oxidoreductase</keyword>
<dbReference type="PRINTS" id="PR00070">
    <property type="entry name" value="DHFR"/>
</dbReference>
<feature type="domain" description="DHFR" evidence="8">
    <location>
        <begin position="1"/>
        <end position="167"/>
    </location>
</feature>
<dbReference type="GO" id="GO:0005829">
    <property type="term" value="C:cytosol"/>
    <property type="evidence" value="ECO:0007669"/>
    <property type="project" value="TreeGrafter"/>
</dbReference>
<evidence type="ECO:0000256" key="7">
    <source>
        <dbReference type="RuleBase" id="RU004474"/>
    </source>
</evidence>
<comment type="pathway">
    <text evidence="1">Cofactor biosynthesis; tetrahydrofolate biosynthesis; 5,6,7,8-tetrahydrofolate from 7,8-dihydrofolate: step 1/1.</text>
</comment>
<evidence type="ECO:0000256" key="5">
    <source>
        <dbReference type="ARBA" id="ARBA00022857"/>
    </source>
</evidence>
<dbReference type="PROSITE" id="PS51330">
    <property type="entry name" value="DHFR_2"/>
    <property type="match status" value="1"/>
</dbReference>
<dbReference type="GO" id="GO:0050661">
    <property type="term" value="F:NADP binding"/>
    <property type="evidence" value="ECO:0007669"/>
    <property type="project" value="InterPro"/>
</dbReference>
<evidence type="ECO:0000256" key="2">
    <source>
        <dbReference type="ARBA" id="ARBA00009539"/>
    </source>
</evidence>
<dbReference type="Pfam" id="PF00186">
    <property type="entry name" value="DHFR_1"/>
    <property type="match status" value="1"/>
</dbReference>
<evidence type="ECO:0000256" key="3">
    <source>
        <dbReference type="ARBA" id="ARBA00012856"/>
    </source>
</evidence>
<dbReference type="GO" id="GO:0046655">
    <property type="term" value="P:folic acid metabolic process"/>
    <property type="evidence" value="ECO:0007669"/>
    <property type="project" value="TreeGrafter"/>
</dbReference>
<protein>
    <recommendedName>
        <fullName evidence="3">dihydrofolate reductase</fullName>
        <ecNumber evidence="3">1.5.1.3</ecNumber>
    </recommendedName>
</protein>
<comment type="caution">
    <text evidence="9">The sequence shown here is derived from an EMBL/GenBank/DDBJ whole genome shotgun (WGS) entry which is preliminary data.</text>
</comment>
<dbReference type="InterPro" id="IPR017925">
    <property type="entry name" value="DHFR_CS"/>
</dbReference>
<dbReference type="GO" id="GO:0046452">
    <property type="term" value="P:dihydrofolate metabolic process"/>
    <property type="evidence" value="ECO:0007669"/>
    <property type="project" value="TreeGrafter"/>
</dbReference>
<dbReference type="EMBL" id="PDJF01000001">
    <property type="protein sequence ID" value="PFG27007.1"/>
    <property type="molecule type" value="Genomic_DNA"/>
</dbReference>
<dbReference type="Proteomes" id="UP000221653">
    <property type="component" value="Unassembled WGS sequence"/>
</dbReference>
<evidence type="ECO:0000313" key="9">
    <source>
        <dbReference type="EMBL" id="PFG27007.1"/>
    </source>
</evidence>
<evidence type="ECO:0000259" key="8">
    <source>
        <dbReference type="PROSITE" id="PS51330"/>
    </source>
</evidence>
<dbReference type="PANTHER" id="PTHR48069:SF3">
    <property type="entry name" value="DIHYDROFOLATE REDUCTASE"/>
    <property type="match status" value="1"/>
</dbReference>
<dbReference type="AlphaFoldDB" id="A0A2A9DJT8"/>
<keyword evidence="4" id="KW-0554">One-carbon metabolism</keyword>
<gene>
    <name evidence="9" type="ORF">ATK06_0048</name>
</gene>
<dbReference type="OrthoDB" id="9804315at2"/>
<dbReference type="STRING" id="1724.GCA_001044175_01840"/>